<protein>
    <submittedName>
        <fullName evidence="2">Amidase</fullName>
    </submittedName>
</protein>
<sequence length="203" mass="23277">MARLKNNLYKPMNVDELKDPVVFVVDMVNGFVKEGALADPAIMSIAEGQKELMDQLECRNVFVCDTHPPKTREFLSYPQHCMIGTKEAEIIDELKDHIKRIIHKNSTNTFVAPEFQEFLQDECSRYKDLIIVGCCTDLCILQFALSLQSYLNEHNHCEQRVIVPANLVETYHVEDIHDAYFWNDVSLKNMATNGILVVSEIRG</sequence>
<dbReference type="PANTHER" id="PTHR47297:SF2">
    <property type="entry name" value="OS02G0606800 PROTEIN"/>
    <property type="match status" value="1"/>
</dbReference>
<comment type="caution">
    <text evidence="2">The sequence shown here is derived from an EMBL/GenBank/DDBJ whole genome shotgun (WGS) entry which is preliminary data.</text>
</comment>
<dbReference type="Pfam" id="PF00857">
    <property type="entry name" value="Isochorismatase"/>
    <property type="match status" value="1"/>
</dbReference>
<dbReference type="CDD" id="cd00431">
    <property type="entry name" value="cysteine_hydrolases"/>
    <property type="match status" value="1"/>
</dbReference>
<dbReference type="InterPro" id="IPR044717">
    <property type="entry name" value="NIC1"/>
</dbReference>
<keyword evidence="3" id="KW-1185">Reference proteome</keyword>
<gene>
    <name evidence="2" type="ORF">B5F14_05975</name>
</gene>
<evidence type="ECO:0000313" key="2">
    <source>
        <dbReference type="EMBL" id="OUP60314.1"/>
    </source>
</evidence>
<dbReference type="InterPro" id="IPR000868">
    <property type="entry name" value="Isochorismatase-like_dom"/>
</dbReference>
<feature type="domain" description="Isochorismatase-like" evidence="1">
    <location>
        <begin position="21"/>
        <end position="183"/>
    </location>
</feature>
<accession>A0A1Y4LUJ7</accession>
<dbReference type="Gene3D" id="3.40.50.850">
    <property type="entry name" value="Isochorismatase-like"/>
    <property type="match status" value="1"/>
</dbReference>
<dbReference type="GO" id="GO:0008936">
    <property type="term" value="F:nicotinamidase activity"/>
    <property type="evidence" value="ECO:0007669"/>
    <property type="project" value="InterPro"/>
</dbReference>
<reference evidence="3" key="1">
    <citation type="submission" date="2017-04" db="EMBL/GenBank/DDBJ databases">
        <title>Function of individual gut microbiota members based on whole genome sequencing of pure cultures obtained from chicken caecum.</title>
        <authorList>
            <person name="Medvecky M."/>
            <person name="Cejkova D."/>
            <person name="Polansky O."/>
            <person name="Karasova D."/>
            <person name="Kubasova T."/>
            <person name="Cizek A."/>
            <person name="Rychlik I."/>
        </authorList>
    </citation>
    <scope>NUCLEOTIDE SEQUENCE [LARGE SCALE GENOMIC DNA]</scope>
    <source>
        <strain evidence="3">An178</strain>
    </source>
</reference>
<dbReference type="InterPro" id="IPR036380">
    <property type="entry name" value="Isochorismatase-like_sf"/>
</dbReference>
<evidence type="ECO:0000313" key="3">
    <source>
        <dbReference type="Proteomes" id="UP000195447"/>
    </source>
</evidence>
<dbReference type="Proteomes" id="UP000195447">
    <property type="component" value="Unassembled WGS sequence"/>
</dbReference>
<dbReference type="GO" id="GO:0019365">
    <property type="term" value="P:pyridine nucleotide salvage"/>
    <property type="evidence" value="ECO:0007669"/>
    <property type="project" value="InterPro"/>
</dbReference>
<evidence type="ECO:0000259" key="1">
    <source>
        <dbReference type="Pfam" id="PF00857"/>
    </source>
</evidence>
<dbReference type="AlphaFoldDB" id="A0A1Y4LUJ7"/>
<dbReference type="RefSeq" id="WP_087158652.1">
    <property type="nucleotide sequence ID" value="NZ_CALVGX010000001.1"/>
</dbReference>
<organism evidence="2 3">
    <name type="scientific">Faecalitalea cylindroides</name>
    <dbReference type="NCBI Taxonomy" id="39483"/>
    <lineage>
        <taxon>Bacteria</taxon>
        <taxon>Bacillati</taxon>
        <taxon>Bacillota</taxon>
        <taxon>Erysipelotrichia</taxon>
        <taxon>Erysipelotrichales</taxon>
        <taxon>Erysipelotrichaceae</taxon>
        <taxon>Faecalitalea</taxon>
    </lineage>
</organism>
<dbReference type="SUPFAM" id="SSF52499">
    <property type="entry name" value="Isochorismatase-like hydrolases"/>
    <property type="match status" value="1"/>
</dbReference>
<name>A0A1Y4LUJ7_9FIRM</name>
<proteinExistence type="predicted"/>
<dbReference type="EMBL" id="NFKM01000010">
    <property type="protein sequence ID" value="OUP60314.1"/>
    <property type="molecule type" value="Genomic_DNA"/>
</dbReference>
<dbReference type="PANTHER" id="PTHR47297">
    <property type="match status" value="1"/>
</dbReference>